<evidence type="ECO:0000256" key="11">
    <source>
        <dbReference type="ARBA" id="ARBA00022842"/>
    </source>
</evidence>
<keyword evidence="10 19" id="KW-0812">Transmembrane</keyword>
<evidence type="ECO:0000256" key="1">
    <source>
        <dbReference type="ARBA" id="ARBA00001946"/>
    </source>
</evidence>
<dbReference type="HAMAP" id="MF_00719">
    <property type="entry name" value="CobS"/>
    <property type="match status" value="1"/>
</dbReference>
<reference evidence="20 21" key="1">
    <citation type="submission" date="2016-10" db="EMBL/GenBank/DDBJ databases">
        <authorList>
            <person name="de Groot N.N."/>
        </authorList>
    </citation>
    <scope>NUCLEOTIDE SEQUENCE [LARGE SCALE GENOMIC DNA]</scope>
    <source>
        <strain evidence="20 21">DSM 21001</strain>
    </source>
</reference>
<feature type="transmembrane region" description="Helical" evidence="19">
    <location>
        <begin position="31"/>
        <end position="54"/>
    </location>
</feature>
<evidence type="ECO:0000256" key="7">
    <source>
        <dbReference type="ARBA" id="ARBA00022475"/>
    </source>
</evidence>
<dbReference type="Proteomes" id="UP000199024">
    <property type="component" value="Unassembled WGS sequence"/>
</dbReference>
<evidence type="ECO:0000256" key="6">
    <source>
        <dbReference type="ARBA" id="ARBA00015850"/>
    </source>
</evidence>
<evidence type="ECO:0000256" key="14">
    <source>
        <dbReference type="ARBA" id="ARBA00025228"/>
    </source>
</evidence>
<gene>
    <name evidence="19" type="primary">cobS</name>
    <name evidence="20" type="ORF">SAMN05421771_3693</name>
</gene>
<keyword evidence="13 19" id="KW-0472">Membrane</keyword>
<comment type="subcellular location">
    <subcellularLocation>
        <location evidence="2 19">Cell membrane</location>
        <topology evidence="2 19">Multi-pass membrane protein</topology>
    </subcellularLocation>
</comment>
<comment type="pathway">
    <text evidence="3 19">Cofactor biosynthesis; adenosylcobalamin biosynthesis; adenosylcobalamin from cob(II)yrinate a,c-diamide: step 7/7.</text>
</comment>
<feature type="transmembrane region" description="Helical" evidence="19">
    <location>
        <begin position="61"/>
        <end position="81"/>
    </location>
</feature>
<evidence type="ECO:0000256" key="8">
    <source>
        <dbReference type="ARBA" id="ARBA00022573"/>
    </source>
</evidence>
<dbReference type="RefSeq" id="WP_089842330.1">
    <property type="nucleotide sequence ID" value="NZ_FOZL01000002.1"/>
</dbReference>
<keyword evidence="21" id="KW-1185">Reference proteome</keyword>
<evidence type="ECO:0000256" key="16">
    <source>
        <dbReference type="ARBA" id="ARBA00032853"/>
    </source>
</evidence>
<dbReference type="UniPathway" id="UPA00148">
    <property type="reaction ID" value="UER00238"/>
</dbReference>
<evidence type="ECO:0000256" key="9">
    <source>
        <dbReference type="ARBA" id="ARBA00022679"/>
    </source>
</evidence>
<evidence type="ECO:0000256" key="13">
    <source>
        <dbReference type="ARBA" id="ARBA00023136"/>
    </source>
</evidence>
<evidence type="ECO:0000256" key="5">
    <source>
        <dbReference type="ARBA" id="ARBA00013200"/>
    </source>
</evidence>
<accession>A0A1I6MY44</accession>
<keyword evidence="8 19" id="KW-0169">Cobalamin biosynthesis</keyword>
<evidence type="ECO:0000256" key="10">
    <source>
        <dbReference type="ARBA" id="ARBA00022692"/>
    </source>
</evidence>
<feature type="transmembrane region" description="Helical" evidence="19">
    <location>
        <begin position="180"/>
        <end position="197"/>
    </location>
</feature>
<evidence type="ECO:0000256" key="3">
    <source>
        <dbReference type="ARBA" id="ARBA00004663"/>
    </source>
</evidence>
<evidence type="ECO:0000256" key="12">
    <source>
        <dbReference type="ARBA" id="ARBA00022989"/>
    </source>
</evidence>
<dbReference type="GO" id="GO:0051073">
    <property type="term" value="F:adenosylcobinamide-GDP ribazoletransferase activity"/>
    <property type="evidence" value="ECO:0007669"/>
    <property type="project" value="UniProtKB-UniRule"/>
</dbReference>
<sequence>MSLRTMPGDALAAVRFLTRIPVPDTEYDPAALSRAVVCFPVVGLLVGGLAVLVAKGLAGHLAQPVVALLVVVFLVLVTGGLHEDGLADAADGFGGGWTREKILLIMRDSRIGSYGALALIFSVGLRVLLLGTMAPGRVAGSLVAGAVLSRWTVLPLSAWLGSARAEGEGEGARLAGKTPWRMVLAGSFLAFGSVGWILGGRSWLPILAVVTIAWVTGVFYRTKIGGMSGDCFGATCQLAELVVYVCGAWTA</sequence>
<dbReference type="AlphaFoldDB" id="A0A1I6MY44"/>
<comment type="similarity">
    <text evidence="4 19">Belongs to the CobS family.</text>
</comment>
<protein>
    <recommendedName>
        <fullName evidence="6 19">Adenosylcobinamide-GDP ribazoletransferase</fullName>
        <ecNumber evidence="5 19">2.7.8.26</ecNumber>
    </recommendedName>
    <alternativeName>
        <fullName evidence="16 19">Cobalamin synthase</fullName>
    </alternativeName>
    <alternativeName>
        <fullName evidence="15 19">Cobalamin-5'-phosphate synthase</fullName>
    </alternativeName>
</protein>
<dbReference type="STRING" id="474950.SAMN05421771_3693"/>
<evidence type="ECO:0000256" key="17">
    <source>
        <dbReference type="ARBA" id="ARBA00048623"/>
    </source>
</evidence>
<evidence type="ECO:0000256" key="19">
    <source>
        <dbReference type="HAMAP-Rule" id="MF_00719"/>
    </source>
</evidence>
<dbReference type="PANTHER" id="PTHR34148">
    <property type="entry name" value="ADENOSYLCOBINAMIDE-GDP RIBAZOLETRANSFERASE"/>
    <property type="match status" value="1"/>
</dbReference>
<dbReference type="GO" id="GO:0005886">
    <property type="term" value="C:plasma membrane"/>
    <property type="evidence" value="ECO:0007669"/>
    <property type="project" value="UniProtKB-SubCell"/>
</dbReference>
<dbReference type="InterPro" id="IPR003805">
    <property type="entry name" value="CobS"/>
</dbReference>
<comment type="catalytic activity">
    <reaction evidence="18 19">
        <text>alpha-ribazole 5'-phosphate + adenosylcob(III)inamide-GDP = adenosylcob(III)alamin 5'-phosphate + GMP + H(+)</text>
        <dbReference type="Rhea" id="RHEA:23560"/>
        <dbReference type="ChEBI" id="CHEBI:15378"/>
        <dbReference type="ChEBI" id="CHEBI:57918"/>
        <dbReference type="ChEBI" id="CHEBI:58115"/>
        <dbReference type="ChEBI" id="CHEBI:60487"/>
        <dbReference type="ChEBI" id="CHEBI:60493"/>
        <dbReference type="EC" id="2.7.8.26"/>
    </reaction>
</comment>
<comment type="catalytic activity">
    <reaction evidence="17 19">
        <text>alpha-ribazole + adenosylcob(III)inamide-GDP = adenosylcob(III)alamin + GMP + H(+)</text>
        <dbReference type="Rhea" id="RHEA:16049"/>
        <dbReference type="ChEBI" id="CHEBI:10329"/>
        <dbReference type="ChEBI" id="CHEBI:15378"/>
        <dbReference type="ChEBI" id="CHEBI:18408"/>
        <dbReference type="ChEBI" id="CHEBI:58115"/>
        <dbReference type="ChEBI" id="CHEBI:60487"/>
        <dbReference type="EC" id="2.7.8.26"/>
    </reaction>
</comment>
<dbReference type="EMBL" id="FOZL01000002">
    <property type="protein sequence ID" value="SFS20557.1"/>
    <property type="molecule type" value="Genomic_DNA"/>
</dbReference>
<comment type="function">
    <text evidence="14 19">Joins adenosylcobinamide-GDP and alpha-ribazole to generate adenosylcobalamin (Ado-cobalamin). Also synthesizes adenosylcobalamin 5'-phosphate from adenosylcobinamide-GDP and alpha-ribazole 5'-phosphate.</text>
</comment>
<evidence type="ECO:0000256" key="4">
    <source>
        <dbReference type="ARBA" id="ARBA00010561"/>
    </source>
</evidence>
<dbReference type="EC" id="2.7.8.26" evidence="5 19"/>
<keyword evidence="11 19" id="KW-0460">Magnesium</keyword>
<comment type="cofactor">
    <cofactor evidence="1 19">
        <name>Mg(2+)</name>
        <dbReference type="ChEBI" id="CHEBI:18420"/>
    </cofactor>
</comment>
<keyword evidence="12 19" id="KW-1133">Transmembrane helix</keyword>
<dbReference type="NCBIfam" id="TIGR00317">
    <property type="entry name" value="cobS"/>
    <property type="match status" value="1"/>
</dbReference>
<evidence type="ECO:0000313" key="20">
    <source>
        <dbReference type="EMBL" id="SFS20557.1"/>
    </source>
</evidence>
<feature type="transmembrane region" description="Helical" evidence="19">
    <location>
        <begin position="203"/>
        <end position="220"/>
    </location>
</feature>
<dbReference type="Pfam" id="PF02654">
    <property type="entry name" value="CobS"/>
    <property type="match status" value="1"/>
</dbReference>
<evidence type="ECO:0000256" key="2">
    <source>
        <dbReference type="ARBA" id="ARBA00004651"/>
    </source>
</evidence>
<dbReference type="PANTHER" id="PTHR34148:SF1">
    <property type="entry name" value="ADENOSYLCOBINAMIDE-GDP RIBAZOLETRANSFERASE"/>
    <property type="match status" value="1"/>
</dbReference>
<evidence type="ECO:0000313" key="21">
    <source>
        <dbReference type="Proteomes" id="UP000199024"/>
    </source>
</evidence>
<dbReference type="OrthoDB" id="9794626at2"/>
<dbReference type="GO" id="GO:0008818">
    <property type="term" value="F:cobalamin 5'-phosphate synthase activity"/>
    <property type="evidence" value="ECO:0007669"/>
    <property type="project" value="UniProtKB-UniRule"/>
</dbReference>
<organism evidence="20 21">
    <name type="scientific">Granulicella pectinivorans</name>
    <dbReference type="NCBI Taxonomy" id="474950"/>
    <lineage>
        <taxon>Bacteria</taxon>
        <taxon>Pseudomonadati</taxon>
        <taxon>Acidobacteriota</taxon>
        <taxon>Terriglobia</taxon>
        <taxon>Terriglobales</taxon>
        <taxon>Acidobacteriaceae</taxon>
        <taxon>Granulicella</taxon>
    </lineage>
</organism>
<name>A0A1I6MY44_9BACT</name>
<dbReference type="GO" id="GO:0009236">
    <property type="term" value="P:cobalamin biosynthetic process"/>
    <property type="evidence" value="ECO:0007669"/>
    <property type="project" value="UniProtKB-UniRule"/>
</dbReference>
<evidence type="ECO:0000256" key="18">
    <source>
        <dbReference type="ARBA" id="ARBA00049504"/>
    </source>
</evidence>
<proteinExistence type="inferred from homology"/>
<evidence type="ECO:0000256" key="15">
    <source>
        <dbReference type="ARBA" id="ARBA00032605"/>
    </source>
</evidence>
<keyword evidence="9 19" id="KW-0808">Transferase</keyword>
<keyword evidence="7 19" id="KW-1003">Cell membrane</keyword>
<feature type="transmembrane region" description="Helical" evidence="19">
    <location>
        <begin position="111"/>
        <end position="129"/>
    </location>
</feature>